<evidence type="ECO:0000256" key="3">
    <source>
        <dbReference type="ARBA" id="ARBA00022723"/>
    </source>
</evidence>
<evidence type="ECO:0000256" key="9">
    <source>
        <dbReference type="ARBA" id="ARBA00039149"/>
    </source>
</evidence>
<dbReference type="Pfam" id="PF06508">
    <property type="entry name" value="QueC"/>
    <property type="match status" value="1"/>
</dbReference>
<comment type="pathway">
    <text evidence="1 11">Purine metabolism; 7-cyano-7-deazaguanine biosynthesis.</text>
</comment>
<keyword evidence="7 11" id="KW-0067">ATP-binding</keyword>
<evidence type="ECO:0000256" key="5">
    <source>
        <dbReference type="ARBA" id="ARBA00022785"/>
    </source>
</evidence>
<evidence type="ECO:0000256" key="2">
    <source>
        <dbReference type="ARBA" id="ARBA00022598"/>
    </source>
</evidence>
<dbReference type="PIRSF" id="PIRSF006293">
    <property type="entry name" value="ExsB"/>
    <property type="match status" value="1"/>
</dbReference>
<dbReference type="OrthoDB" id="9789567at2"/>
<keyword evidence="3 11" id="KW-0479">Metal-binding</keyword>
<gene>
    <name evidence="11 12" type="primary">queC</name>
    <name evidence="12" type="ORF">EJ913_02580</name>
</gene>
<name>A0A433JFT1_9PROT</name>
<protein>
    <recommendedName>
        <fullName evidence="9 11">7-cyano-7-deazaguanine synthase</fullName>
        <ecNumber evidence="9 11">6.3.4.20</ecNumber>
    </recommendedName>
    <alternativeName>
        <fullName evidence="11">7-cyano-7-carbaguanine synthase</fullName>
    </alternativeName>
    <alternativeName>
        <fullName evidence="11">PreQ(0) synthase</fullName>
    </alternativeName>
    <alternativeName>
        <fullName evidence="11">Queuosine biosynthesis protein QueC</fullName>
    </alternativeName>
</protein>
<dbReference type="NCBIfam" id="TIGR00364">
    <property type="entry name" value="7-cyano-7-deazaguanine synthase QueC"/>
    <property type="match status" value="1"/>
</dbReference>
<evidence type="ECO:0000256" key="4">
    <source>
        <dbReference type="ARBA" id="ARBA00022741"/>
    </source>
</evidence>
<feature type="binding site" evidence="11">
    <location>
        <position position="210"/>
    </location>
    <ligand>
        <name>Zn(2+)</name>
        <dbReference type="ChEBI" id="CHEBI:29105"/>
    </ligand>
</feature>
<dbReference type="GO" id="GO:0008616">
    <property type="term" value="P:tRNA queuosine(34) biosynthetic process"/>
    <property type="evidence" value="ECO:0007669"/>
    <property type="project" value="UniProtKB-UniRule"/>
</dbReference>
<dbReference type="EC" id="6.3.4.20" evidence="9 11"/>
<comment type="cofactor">
    <cofactor evidence="11">
        <name>Zn(2+)</name>
        <dbReference type="ChEBI" id="CHEBI:29105"/>
    </cofactor>
    <text evidence="11">Binds 1 zinc ion per subunit.</text>
</comment>
<dbReference type="UniPathway" id="UPA00391"/>
<sequence>MKAKNAVVLVSGGLDSTTVLAIAKHEGYRVNALSFRYGQRHAVELEAARRVVAAMGVERHVIADIDLRAFGGSALTDAIDVPKHDHASDLGGGIPVTYVPARNTVFLSFALAWAETLGAQDLFIGVNAMDYSGYPDCRPEYIAAFETLANLATKAGVEGTSRFTIHAPLMTLDKAGIVQRGLELGVDYSLTHSCYDPAPDGTSCGACDSCLLRLRGFAEAGLADPIAYAKR</sequence>
<evidence type="ECO:0000256" key="7">
    <source>
        <dbReference type="ARBA" id="ARBA00022840"/>
    </source>
</evidence>
<feature type="binding site" evidence="11">
    <location>
        <position position="194"/>
    </location>
    <ligand>
        <name>Zn(2+)</name>
        <dbReference type="ChEBI" id="CHEBI:29105"/>
    </ligand>
</feature>
<feature type="binding site" evidence="11">
    <location>
        <position position="207"/>
    </location>
    <ligand>
        <name>Zn(2+)</name>
        <dbReference type="ChEBI" id="CHEBI:29105"/>
    </ligand>
</feature>
<accession>A0A433JFT1</accession>
<evidence type="ECO:0000313" key="13">
    <source>
        <dbReference type="Proteomes" id="UP000280346"/>
    </source>
</evidence>
<keyword evidence="5 11" id="KW-0671">Queuosine biosynthesis</keyword>
<comment type="catalytic activity">
    <reaction evidence="10 11">
        <text>7-carboxy-7-carbaguanine + NH4(+) + 2 ATP = 7-cyano-7-carbaguanine + 2 AMP + 2 diphosphate + 2 H(+)</text>
        <dbReference type="Rhea" id="RHEA:27982"/>
        <dbReference type="ChEBI" id="CHEBI:15378"/>
        <dbReference type="ChEBI" id="CHEBI:28938"/>
        <dbReference type="ChEBI" id="CHEBI:30616"/>
        <dbReference type="ChEBI" id="CHEBI:33019"/>
        <dbReference type="ChEBI" id="CHEBI:45075"/>
        <dbReference type="ChEBI" id="CHEBI:61036"/>
        <dbReference type="ChEBI" id="CHEBI:456215"/>
        <dbReference type="EC" id="6.3.4.20"/>
    </reaction>
</comment>
<proteinExistence type="inferred from homology"/>
<dbReference type="CDD" id="cd01995">
    <property type="entry name" value="QueC-like"/>
    <property type="match status" value="1"/>
</dbReference>
<evidence type="ECO:0000313" key="12">
    <source>
        <dbReference type="EMBL" id="RUQ76015.1"/>
    </source>
</evidence>
<organism evidence="12 13">
    <name type="scientific">Azospirillum doebereinerae</name>
    <dbReference type="NCBI Taxonomy" id="92933"/>
    <lineage>
        <taxon>Bacteria</taxon>
        <taxon>Pseudomonadati</taxon>
        <taxon>Pseudomonadota</taxon>
        <taxon>Alphaproteobacteria</taxon>
        <taxon>Rhodospirillales</taxon>
        <taxon>Azospirillaceae</taxon>
        <taxon>Azospirillum</taxon>
    </lineage>
</organism>
<evidence type="ECO:0000256" key="1">
    <source>
        <dbReference type="ARBA" id="ARBA00005061"/>
    </source>
</evidence>
<comment type="function">
    <text evidence="11">Catalyzes the ATP-dependent conversion of 7-carboxy-7-deazaguanine (CDG) to 7-cyano-7-deazaguanine (preQ(0)).</text>
</comment>
<keyword evidence="13" id="KW-1185">Reference proteome</keyword>
<dbReference type="GO" id="GO:0016879">
    <property type="term" value="F:ligase activity, forming carbon-nitrogen bonds"/>
    <property type="evidence" value="ECO:0007669"/>
    <property type="project" value="UniProtKB-UniRule"/>
</dbReference>
<keyword evidence="4 11" id="KW-0547">Nucleotide-binding</keyword>
<keyword evidence="6 11" id="KW-0862">Zinc</keyword>
<dbReference type="RefSeq" id="WP_126994467.1">
    <property type="nucleotide sequence ID" value="NZ_JBNPXW010000001.1"/>
</dbReference>
<dbReference type="EMBL" id="RZIJ01000001">
    <property type="protein sequence ID" value="RUQ76015.1"/>
    <property type="molecule type" value="Genomic_DNA"/>
</dbReference>
<dbReference type="PANTHER" id="PTHR42914:SF1">
    <property type="entry name" value="7-CYANO-7-DEAZAGUANINE SYNTHASE"/>
    <property type="match status" value="1"/>
</dbReference>
<evidence type="ECO:0000256" key="10">
    <source>
        <dbReference type="ARBA" id="ARBA00047890"/>
    </source>
</evidence>
<evidence type="ECO:0000256" key="6">
    <source>
        <dbReference type="ARBA" id="ARBA00022833"/>
    </source>
</evidence>
<comment type="similarity">
    <text evidence="8 11">Belongs to the QueC family.</text>
</comment>
<dbReference type="Gene3D" id="3.40.50.620">
    <property type="entry name" value="HUPs"/>
    <property type="match status" value="1"/>
</dbReference>
<comment type="caution">
    <text evidence="12">The sequence shown here is derived from an EMBL/GenBank/DDBJ whole genome shotgun (WGS) entry which is preliminary data.</text>
</comment>
<reference evidence="12 13" key="1">
    <citation type="submission" date="2018-12" db="EMBL/GenBank/DDBJ databases">
        <authorList>
            <person name="Yang Y."/>
        </authorList>
    </citation>
    <scope>NUCLEOTIDE SEQUENCE [LARGE SCALE GENOMIC DNA]</scope>
    <source>
        <strain evidence="12 13">GSF71</strain>
    </source>
</reference>
<evidence type="ECO:0000256" key="8">
    <source>
        <dbReference type="ARBA" id="ARBA00037993"/>
    </source>
</evidence>
<dbReference type="GO" id="GO:0008270">
    <property type="term" value="F:zinc ion binding"/>
    <property type="evidence" value="ECO:0007669"/>
    <property type="project" value="UniProtKB-UniRule"/>
</dbReference>
<keyword evidence="2 11" id="KW-0436">Ligase</keyword>
<dbReference type="PANTHER" id="PTHR42914">
    <property type="entry name" value="7-CYANO-7-DEAZAGUANINE SYNTHASE"/>
    <property type="match status" value="1"/>
</dbReference>
<dbReference type="InterPro" id="IPR014729">
    <property type="entry name" value="Rossmann-like_a/b/a_fold"/>
</dbReference>
<feature type="binding site" evidence="11">
    <location>
        <position position="204"/>
    </location>
    <ligand>
        <name>Zn(2+)</name>
        <dbReference type="ChEBI" id="CHEBI:29105"/>
    </ligand>
</feature>
<feature type="binding site" evidence="11">
    <location>
        <begin position="10"/>
        <end position="20"/>
    </location>
    <ligand>
        <name>ATP</name>
        <dbReference type="ChEBI" id="CHEBI:30616"/>
    </ligand>
</feature>
<dbReference type="AlphaFoldDB" id="A0A433JFT1"/>
<dbReference type="SUPFAM" id="SSF52402">
    <property type="entry name" value="Adenine nucleotide alpha hydrolases-like"/>
    <property type="match status" value="1"/>
</dbReference>
<dbReference type="GO" id="GO:0005524">
    <property type="term" value="F:ATP binding"/>
    <property type="evidence" value="ECO:0007669"/>
    <property type="project" value="UniProtKB-UniRule"/>
</dbReference>
<dbReference type="HAMAP" id="MF_01633">
    <property type="entry name" value="QueC"/>
    <property type="match status" value="1"/>
</dbReference>
<dbReference type="Proteomes" id="UP000280346">
    <property type="component" value="Unassembled WGS sequence"/>
</dbReference>
<evidence type="ECO:0000256" key="11">
    <source>
        <dbReference type="HAMAP-Rule" id="MF_01633"/>
    </source>
</evidence>
<dbReference type="InterPro" id="IPR018317">
    <property type="entry name" value="QueC"/>
</dbReference>